<evidence type="ECO:0000256" key="2">
    <source>
        <dbReference type="ARBA" id="ARBA00022857"/>
    </source>
</evidence>
<dbReference type="EC" id="1.5.1.2" evidence="4 5"/>
<sequence length="264" mass="26879">MKMLFIGAGKMATALATGIVKNELLPVSDLLACDISATARQAFTAATGVRCEAPSQALVTDADVLLLAVKPQLAAAVAAELMPIRPGALVISICAGIGINKLQQWFGTGNIIRVMPNTPLMVGKGASAYALGPDADAAAAALAGRILGALGLARQVDEALLDAVTALSGSGPAYVFEMAKAMAAAGEEAGLPATLSLDLTIQTIAGAAEMLARRLGTPDELRDAVTSPNGTTAAGLTVMAQHEFRAMMRDVVTAARKRSAELGR</sequence>
<comment type="function">
    <text evidence="4">Catalyzes the reduction of 1-pyrroline-5-carboxylate (PCA) to L-proline.</text>
</comment>
<dbReference type="FunFam" id="1.10.3730.10:FF:000001">
    <property type="entry name" value="Pyrroline-5-carboxylate reductase"/>
    <property type="match status" value="1"/>
</dbReference>
<keyword evidence="2 4" id="KW-0521">NADP</keyword>
<keyword evidence="10" id="KW-1185">Reference proteome</keyword>
<dbReference type="InterPro" id="IPR029036">
    <property type="entry name" value="P5CR_dimer"/>
</dbReference>
<dbReference type="Pfam" id="PF03807">
    <property type="entry name" value="F420_oxidored"/>
    <property type="match status" value="1"/>
</dbReference>
<comment type="catalytic activity">
    <reaction evidence="4">
        <text>L-proline + NADP(+) = (S)-1-pyrroline-5-carboxylate + NADPH + 2 H(+)</text>
        <dbReference type="Rhea" id="RHEA:14109"/>
        <dbReference type="ChEBI" id="CHEBI:15378"/>
        <dbReference type="ChEBI" id="CHEBI:17388"/>
        <dbReference type="ChEBI" id="CHEBI:57783"/>
        <dbReference type="ChEBI" id="CHEBI:58349"/>
        <dbReference type="ChEBI" id="CHEBI:60039"/>
        <dbReference type="EC" id="1.5.1.2"/>
    </reaction>
</comment>
<keyword evidence="4" id="KW-0641">Proline biosynthesis</keyword>
<evidence type="ECO:0000313" key="10">
    <source>
        <dbReference type="Proteomes" id="UP001238163"/>
    </source>
</evidence>
<protein>
    <recommendedName>
        <fullName evidence="4 5">Pyrroline-5-carboxylate reductase</fullName>
        <shortName evidence="4">P5C reductase</shortName>
        <shortName evidence="4">P5CR</shortName>
        <ecNumber evidence="4 5">1.5.1.2</ecNumber>
    </recommendedName>
    <alternativeName>
        <fullName evidence="4">PCA reductase</fullName>
    </alternativeName>
</protein>
<dbReference type="PANTHER" id="PTHR11645">
    <property type="entry name" value="PYRROLINE-5-CARBOXYLATE REDUCTASE"/>
    <property type="match status" value="1"/>
</dbReference>
<feature type="binding site" evidence="6">
    <location>
        <begin position="68"/>
        <end position="71"/>
    </location>
    <ligand>
        <name>NADP(+)</name>
        <dbReference type="ChEBI" id="CHEBI:58349"/>
    </ligand>
</feature>
<name>A0AAE4AMI6_9BACT</name>
<dbReference type="HAMAP" id="MF_01925">
    <property type="entry name" value="P5C_reductase"/>
    <property type="match status" value="1"/>
</dbReference>
<evidence type="ECO:0000256" key="4">
    <source>
        <dbReference type="HAMAP-Rule" id="MF_01925"/>
    </source>
</evidence>
<dbReference type="AlphaFoldDB" id="A0AAE4AMI6"/>
<dbReference type="GO" id="GO:0004735">
    <property type="term" value="F:pyrroline-5-carboxylate reductase activity"/>
    <property type="evidence" value="ECO:0007669"/>
    <property type="project" value="UniProtKB-UniRule"/>
</dbReference>
<dbReference type="InterPro" id="IPR028939">
    <property type="entry name" value="P5C_Rdtase_cat_N"/>
</dbReference>
<feature type="domain" description="Pyrroline-5-carboxylate reductase catalytic N-terminal" evidence="7">
    <location>
        <begin position="4"/>
        <end position="96"/>
    </location>
</feature>
<evidence type="ECO:0000313" key="9">
    <source>
        <dbReference type="EMBL" id="MDQ0289344.1"/>
    </source>
</evidence>
<evidence type="ECO:0000259" key="8">
    <source>
        <dbReference type="Pfam" id="PF14748"/>
    </source>
</evidence>
<evidence type="ECO:0000256" key="5">
    <source>
        <dbReference type="NCBIfam" id="TIGR00112"/>
    </source>
</evidence>
<comment type="caution">
    <text evidence="9">The sequence shown here is derived from an EMBL/GenBank/DDBJ whole genome shotgun (WGS) entry which is preliminary data.</text>
</comment>
<keyword evidence="4" id="KW-0963">Cytoplasm</keyword>
<comment type="pathway">
    <text evidence="4">Amino-acid biosynthesis; L-proline biosynthesis; L-proline from L-glutamate 5-semialdehyde: step 1/1.</text>
</comment>
<dbReference type="Gene3D" id="3.40.50.720">
    <property type="entry name" value="NAD(P)-binding Rossmann-like Domain"/>
    <property type="match status" value="1"/>
</dbReference>
<dbReference type="SUPFAM" id="SSF51735">
    <property type="entry name" value="NAD(P)-binding Rossmann-fold domains"/>
    <property type="match status" value="1"/>
</dbReference>
<comment type="subcellular location">
    <subcellularLocation>
        <location evidence="4">Cytoplasm</location>
    </subcellularLocation>
</comment>
<feature type="binding site" evidence="6">
    <location>
        <begin position="6"/>
        <end position="11"/>
    </location>
    <ligand>
        <name>NADP(+)</name>
        <dbReference type="ChEBI" id="CHEBI:58349"/>
    </ligand>
</feature>
<dbReference type="Gene3D" id="1.10.3730.10">
    <property type="entry name" value="ProC C-terminal domain-like"/>
    <property type="match status" value="1"/>
</dbReference>
<dbReference type="RefSeq" id="WP_307260766.1">
    <property type="nucleotide sequence ID" value="NZ_JAUSVL010000001.1"/>
</dbReference>
<dbReference type="InterPro" id="IPR036291">
    <property type="entry name" value="NAD(P)-bd_dom_sf"/>
</dbReference>
<dbReference type="PIRSF" id="PIRSF000193">
    <property type="entry name" value="Pyrrol-5-carb_rd"/>
    <property type="match status" value="1"/>
</dbReference>
<proteinExistence type="inferred from homology"/>
<dbReference type="SUPFAM" id="SSF48179">
    <property type="entry name" value="6-phosphogluconate dehydrogenase C-terminal domain-like"/>
    <property type="match status" value="1"/>
</dbReference>
<evidence type="ECO:0000256" key="1">
    <source>
        <dbReference type="ARBA" id="ARBA00005525"/>
    </source>
</evidence>
<keyword evidence="3 4" id="KW-0560">Oxidoreductase</keyword>
<dbReference type="NCBIfam" id="TIGR00112">
    <property type="entry name" value="proC"/>
    <property type="match status" value="1"/>
</dbReference>
<keyword evidence="4" id="KW-0028">Amino-acid biosynthesis</keyword>
<evidence type="ECO:0000256" key="6">
    <source>
        <dbReference type="PIRSR" id="PIRSR000193-1"/>
    </source>
</evidence>
<comment type="catalytic activity">
    <reaction evidence="4">
        <text>L-proline + NAD(+) = (S)-1-pyrroline-5-carboxylate + NADH + 2 H(+)</text>
        <dbReference type="Rhea" id="RHEA:14105"/>
        <dbReference type="ChEBI" id="CHEBI:15378"/>
        <dbReference type="ChEBI" id="CHEBI:17388"/>
        <dbReference type="ChEBI" id="CHEBI:57540"/>
        <dbReference type="ChEBI" id="CHEBI:57945"/>
        <dbReference type="ChEBI" id="CHEBI:60039"/>
        <dbReference type="EC" id="1.5.1.2"/>
    </reaction>
</comment>
<reference evidence="9" key="1">
    <citation type="submission" date="2023-07" db="EMBL/GenBank/DDBJ databases">
        <title>Genomic Encyclopedia of Type Strains, Phase IV (KMG-IV): sequencing the most valuable type-strain genomes for metagenomic binning, comparative biology and taxonomic classification.</title>
        <authorList>
            <person name="Goeker M."/>
        </authorList>
    </citation>
    <scope>NUCLEOTIDE SEQUENCE</scope>
    <source>
        <strain evidence="9">DSM 24202</strain>
    </source>
</reference>
<organism evidence="9 10">
    <name type="scientific">Oligosphaera ethanolica</name>
    <dbReference type="NCBI Taxonomy" id="760260"/>
    <lineage>
        <taxon>Bacteria</taxon>
        <taxon>Pseudomonadati</taxon>
        <taxon>Lentisphaerota</taxon>
        <taxon>Oligosphaeria</taxon>
        <taxon>Oligosphaerales</taxon>
        <taxon>Oligosphaeraceae</taxon>
        <taxon>Oligosphaera</taxon>
    </lineage>
</organism>
<feature type="domain" description="Pyrroline-5-carboxylate reductase dimerisation" evidence="8">
    <location>
        <begin position="158"/>
        <end position="262"/>
    </location>
</feature>
<dbReference type="InterPro" id="IPR008927">
    <property type="entry name" value="6-PGluconate_DH-like_C_sf"/>
</dbReference>
<dbReference type="Proteomes" id="UP001238163">
    <property type="component" value="Unassembled WGS sequence"/>
</dbReference>
<dbReference type="EMBL" id="JAUSVL010000001">
    <property type="protein sequence ID" value="MDQ0289344.1"/>
    <property type="molecule type" value="Genomic_DNA"/>
</dbReference>
<evidence type="ECO:0000259" key="7">
    <source>
        <dbReference type="Pfam" id="PF03807"/>
    </source>
</evidence>
<dbReference type="GO" id="GO:0005737">
    <property type="term" value="C:cytoplasm"/>
    <property type="evidence" value="ECO:0007669"/>
    <property type="project" value="UniProtKB-SubCell"/>
</dbReference>
<accession>A0AAE4AMI6</accession>
<dbReference type="PANTHER" id="PTHR11645:SF0">
    <property type="entry name" value="PYRROLINE-5-CARBOXYLATE REDUCTASE 3"/>
    <property type="match status" value="1"/>
</dbReference>
<comment type="similarity">
    <text evidence="1 4">Belongs to the pyrroline-5-carboxylate reductase family.</text>
</comment>
<gene>
    <name evidence="4" type="primary">proC</name>
    <name evidence="9" type="ORF">J3R75_001451</name>
</gene>
<dbReference type="InterPro" id="IPR000304">
    <property type="entry name" value="Pyrroline-COOH_reductase"/>
</dbReference>
<evidence type="ECO:0000256" key="3">
    <source>
        <dbReference type="ARBA" id="ARBA00023002"/>
    </source>
</evidence>
<dbReference type="GO" id="GO:0055129">
    <property type="term" value="P:L-proline biosynthetic process"/>
    <property type="evidence" value="ECO:0007669"/>
    <property type="project" value="UniProtKB-UniRule"/>
</dbReference>
<dbReference type="Pfam" id="PF14748">
    <property type="entry name" value="P5CR_dimer"/>
    <property type="match status" value="1"/>
</dbReference>